<dbReference type="PROSITE" id="PS51318">
    <property type="entry name" value="TAT"/>
    <property type="match status" value="1"/>
</dbReference>
<dbReference type="Pfam" id="PF22494">
    <property type="entry name" value="choice_anch_I"/>
    <property type="match status" value="1"/>
</dbReference>
<dbReference type="RefSeq" id="WP_163772471.1">
    <property type="nucleotide sequence ID" value="NZ_JAAGXA010000007.1"/>
</dbReference>
<dbReference type="Gene3D" id="2.60.40.10">
    <property type="entry name" value="Immunoglobulins"/>
    <property type="match status" value="4"/>
</dbReference>
<protein>
    <submittedName>
        <fullName evidence="4">Esterase-like activity of phytase family protein</fullName>
    </submittedName>
</protein>
<feature type="domain" description="Bacterial Ig-like" evidence="2">
    <location>
        <begin position="799"/>
        <end position="881"/>
    </location>
</feature>
<dbReference type="InterPro" id="IPR055188">
    <property type="entry name" value="Choice_anch_I"/>
</dbReference>
<evidence type="ECO:0000313" key="4">
    <source>
        <dbReference type="EMBL" id="NEN78927.1"/>
    </source>
</evidence>
<gene>
    <name evidence="4" type="ORF">G3T38_11630</name>
</gene>
<dbReference type="SUPFAM" id="SSF101908">
    <property type="entry name" value="Putative isomerase YbhE"/>
    <property type="match status" value="1"/>
</dbReference>
<dbReference type="InterPro" id="IPR015943">
    <property type="entry name" value="WD40/YVTN_repeat-like_dom_sf"/>
</dbReference>
<name>A0A6P0HKZ6_9ACTN</name>
<dbReference type="GO" id="GO:0005975">
    <property type="term" value="P:carbohydrate metabolic process"/>
    <property type="evidence" value="ECO:0007669"/>
    <property type="project" value="UniProtKB-ARBA"/>
</dbReference>
<keyword evidence="5" id="KW-1185">Reference proteome</keyword>
<dbReference type="InterPro" id="IPR013783">
    <property type="entry name" value="Ig-like_fold"/>
</dbReference>
<reference evidence="4 5" key="1">
    <citation type="journal article" date="2014" name="Int. J. Syst. Evol. Microbiol.">
        <title>Nocardioides zeae sp. nov., isolated from the stem of Zea mays.</title>
        <authorList>
            <person name="Glaeser S.P."/>
            <person name="McInroy J.A."/>
            <person name="Busse H.J."/>
            <person name="Kampfer P."/>
        </authorList>
    </citation>
    <scope>NUCLEOTIDE SEQUENCE [LARGE SCALE GENOMIC DNA]</scope>
    <source>
        <strain evidence="4 5">JCM 30728</strain>
    </source>
</reference>
<dbReference type="Pfam" id="PF16640">
    <property type="entry name" value="Big_3_5"/>
    <property type="match status" value="4"/>
</dbReference>
<feature type="domain" description="Choice-of-anchor I" evidence="3">
    <location>
        <begin position="342"/>
        <end position="435"/>
    </location>
</feature>
<dbReference type="AlphaFoldDB" id="A0A6P0HKZ6"/>
<evidence type="ECO:0000259" key="3">
    <source>
        <dbReference type="Pfam" id="PF22494"/>
    </source>
</evidence>
<dbReference type="InterPro" id="IPR006311">
    <property type="entry name" value="TAT_signal"/>
</dbReference>
<dbReference type="InterPro" id="IPR027372">
    <property type="entry name" value="Phytase-like_dom"/>
</dbReference>
<accession>A0A6P0HKZ6</accession>
<dbReference type="PANTHER" id="PTHR46928:SF1">
    <property type="entry name" value="MESENCHYME-SPECIFIC CELL SURFACE GLYCOPROTEIN"/>
    <property type="match status" value="1"/>
</dbReference>
<organism evidence="4 5">
    <name type="scientific">Nocardioides zeae</name>
    <dbReference type="NCBI Taxonomy" id="1457234"/>
    <lineage>
        <taxon>Bacteria</taxon>
        <taxon>Bacillati</taxon>
        <taxon>Actinomycetota</taxon>
        <taxon>Actinomycetes</taxon>
        <taxon>Propionibacteriales</taxon>
        <taxon>Nocardioidaceae</taxon>
        <taxon>Nocardioides</taxon>
    </lineage>
</organism>
<feature type="domain" description="Phytase-like" evidence="1">
    <location>
        <begin position="504"/>
        <end position="769"/>
    </location>
</feature>
<dbReference type="InterPro" id="IPR032109">
    <property type="entry name" value="Big_3_5"/>
</dbReference>
<feature type="domain" description="Bacterial Ig-like" evidence="2">
    <location>
        <begin position="985"/>
        <end position="1065"/>
    </location>
</feature>
<dbReference type="EMBL" id="JAAGXA010000007">
    <property type="protein sequence ID" value="NEN78927.1"/>
    <property type="molecule type" value="Genomic_DNA"/>
</dbReference>
<dbReference type="Proteomes" id="UP000468687">
    <property type="component" value="Unassembled WGS sequence"/>
</dbReference>
<dbReference type="PANTHER" id="PTHR46928">
    <property type="entry name" value="MESENCHYME-SPECIFIC CELL SURFACE GLYCOPROTEIN"/>
    <property type="match status" value="1"/>
</dbReference>
<dbReference type="Gene3D" id="2.130.10.10">
    <property type="entry name" value="YVTN repeat-like/Quinoprotein amine dehydrogenase"/>
    <property type="match status" value="1"/>
</dbReference>
<proteinExistence type="predicted"/>
<evidence type="ECO:0000313" key="5">
    <source>
        <dbReference type="Proteomes" id="UP000468687"/>
    </source>
</evidence>
<dbReference type="Pfam" id="PF13449">
    <property type="entry name" value="Phytase-like"/>
    <property type="match status" value="1"/>
</dbReference>
<dbReference type="InterPro" id="IPR052956">
    <property type="entry name" value="Mesenchyme-surface_protein"/>
</dbReference>
<evidence type="ECO:0000259" key="2">
    <source>
        <dbReference type="Pfam" id="PF16640"/>
    </source>
</evidence>
<dbReference type="InterPro" id="IPR011044">
    <property type="entry name" value="Quino_amine_DH_bsu"/>
</dbReference>
<feature type="domain" description="Bacterial Ig-like" evidence="2">
    <location>
        <begin position="1168"/>
        <end position="1245"/>
    </location>
</feature>
<evidence type="ECO:0000259" key="1">
    <source>
        <dbReference type="Pfam" id="PF13449"/>
    </source>
</evidence>
<feature type="domain" description="Bacterial Ig-like" evidence="2">
    <location>
        <begin position="889"/>
        <end position="972"/>
    </location>
</feature>
<comment type="caution">
    <text evidence="4">The sequence shown here is derived from an EMBL/GenBank/DDBJ whole genome shotgun (WGS) entry which is preliminary data.</text>
</comment>
<sequence>MSLRTVRRSVGTTVTLALGAAVLAGVELGTPGLAAAAVRGPVAPLAPAADPTAPADGAAYFDRTATYPVHLNRPYGEPVATETVAEISDVSDDGRTLYYTDAAGQRVGVLDISDPSAPAGRGTLDLTRYFDAGTPVQPTSVAVVGDHLLAVVDTSTSFTAPSGALLAVRTSDGSLVHRIDLGGQPDSIAISADGAWAAIAMENQRDEDANGAALPQAPAGFLQTVALTGDPTTWTARPVPFTNPDGSALAAFAAAGIDTPVDPEPEYVAINADGKVAVTLQENNGVVVVDLPTGAIEKVFSAGNARVSGIDTTSDGVFNPTGSLDKPREPDAIAWVGDGLVATANEGDWKGGTRGWTVFDTTSGDVVWDAGNSFEQIAVRHGLFNDARAKASSKGTEPEGLAFAEVGGTPYAFVGSERSNFVAVYDMTDPRNPAFRQVLPATNGPEGILPVPGRDLLAVSSETDNAAAGVRASVSLYELGADAPSFPSIVAGDVPGADPAQPIGWGALSALSADPTNPDVLYAASDSAYKPGRVYTVDVSSTPAEITSVVDVRSSAGTRENLDIEGLAARPEGGFWLASEGATGPANALVRIDADGVVQQTVSLPTDVTAGLRNWGLEGVSIAQGFANETLYVALQRPLGTGVSGATPEATTRIGRYDTVTGEWTWFGYTLEQTSTSGDWVGLSEIVTVDADTVAVIERDKLNGPNARIKRVYTVDLPAGTPGTVTPVEKELAVDVLPVLTEQHGWTQEKLEGLTIAADGEVYAVTDNDGLKDATGETQLLRLGRALDTELATTTTTLAAQQTGAGAVRLSATVTGGSAAGEVEFLEGDTVVGTAPVTAGAATVDLTGVALGPHSYTARFVPATSSGLAASTSDPGTVTVTTTTTTTLTASALNRDVANLTVVVAPAASTPVTGRVVVREGETEVAAAELVDGRASLQAALPPGRHTLTATYVPAEGAHAAGSSSTSSDVTVLTSSTTLLTAVSSGAGRAQLRAVVTPRVESPVLGNVAFFEGVELVGVGPVVDGQATADLTGVSGGAHTYTAMYVPAGESLVASSTSPEVELGVGAVTSLYVGATPVDAPYGRTRTVGVKVTGGTPVDGVAQVHLGGIRWNVTLVDGVGRITIPSGLAVGTHTALAVFAGDATHGASSGTIDLVVRPAGTRIDEALPGTIAAGRSVTSSFYVTAPGSQVPARGAIRIYHGGRHLTTAEVRNGRATVTLPGLARGTYDLRAEFDGGATFARSQLTFRTVAR</sequence>
<dbReference type="SUPFAM" id="SSF50969">
    <property type="entry name" value="YVTN repeat-like/Quinoprotein amine dehydrogenase"/>
    <property type="match status" value="2"/>
</dbReference>